<protein>
    <recommendedName>
        <fullName evidence="3">DUF5776 domain-containing protein</fullName>
    </recommendedName>
</protein>
<evidence type="ECO:0000256" key="2">
    <source>
        <dbReference type="SAM" id="SignalP"/>
    </source>
</evidence>
<feature type="chain" id="PRO_5003829094" description="DUF5776 domain-containing protein" evidence="2">
    <location>
        <begin position="41"/>
        <end position="558"/>
    </location>
</feature>
<dbReference type="PATRIC" id="fig|1071400.3.peg.1347"/>
<keyword evidence="2" id="KW-0732">Signal</keyword>
<dbReference type="EMBL" id="CP003043">
    <property type="protein sequence ID" value="AFS00430.1"/>
    <property type="molecule type" value="Genomic_DNA"/>
</dbReference>
<evidence type="ECO:0000259" key="3">
    <source>
        <dbReference type="Pfam" id="PF19087"/>
    </source>
</evidence>
<name>J9W657_LENBU</name>
<feature type="region of interest" description="Disordered" evidence="1">
    <location>
        <begin position="323"/>
        <end position="371"/>
    </location>
</feature>
<feature type="compositionally biased region" description="Polar residues" evidence="1">
    <location>
        <begin position="256"/>
        <end position="285"/>
    </location>
</feature>
<organism evidence="4 5">
    <name type="scientific">Lentilactobacillus buchneri subsp. silagei CD034</name>
    <dbReference type="NCBI Taxonomy" id="1071400"/>
    <lineage>
        <taxon>Bacteria</taxon>
        <taxon>Bacillati</taxon>
        <taxon>Bacillota</taxon>
        <taxon>Bacilli</taxon>
        <taxon>Lactobacillales</taxon>
        <taxon>Lactobacillaceae</taxon>
        <taxon>Lentilactobacillus</taxon>
        <taxon>Lentilactobacillus buchneri subsp. silagei</taxon>
    </lineage>
</organism>
<feature type="domain" description="DUF5776" evidence="3">
    <location>
        <begin position="488"/>
        <end position="554"/>
    </location>
</feature>
<feature type="compositionally biased region" description="Polar residues" evidence="1">
    <location>
        <begin position="324"/>
        <end position="370"/>
    </location>
</feature>
<dbReference type="HOGENOM" id="CLU_488162_0_0_9"/>
<dbReference type="Proteomes" id="UP000007332">
    <property type="component" value="Chromosome"/>
</dbReference>
<evidence type="ECO:0000256" key="1">
    <source>
        <dbReference type="SAM" id="MobiDB-lite"/>
    </source>
</evidence>
<feature type="signal peptide" evidence="2">
    <location>
        <begin position="1"/>
        <end position="40"/>
    </location>
</feature>
<sequence length="558" mass="61432">MMDKFDKVTLGKANGFKFWSSLALMAASGLIMLQAPLAHADFPADNVRTTELGQRVTFYVQPVSKSDSAGDWQVIPGVKPIKMVGNIGESFQVPVYQNFVPTATISHTVPDSRADLQHPLLLKYRQESTGLYTATVNINYMNRQDSHTLDTATKTLHYADQVTIKPKKIQGYQPVEATFESPYFTKNNDQSVNFWFRELRDLTCLVKFWYRPVNASQPDQPEQVKEAQAKPNHAGVSTSSHSGTDSKLVEAAKPVTQDSGDTKPASSNVAPVLPVNSTDQAQKSAPQVEVKQQRPTVTQPTLVTKEPVFQAVKPVETKAASLPSDLSQVAQQSPVVPSKPTNSTRVNVAGKSQISVSRPTESVRTSSRPATDSHLGAIGVAILNNPMNAGQTTITQPTPNKKVAVKGVAVYAIKTVGLYNSPNFKSGNRLFRYPAQKRYARPMFVVTGYARSATGQLRYRVRDVNHQSPSHGKAGYLTANWTYVRPVYYASRHPKIKVINPTGIHGYQGKNLTGRVATYKKGQTVNVKRMVHYHLTTRFVLADGSYITANRKLVSAFK</sequence>
<dbReference type="Pfam" id="PF19087">
    <property type="entry name" value="DUF5776"/>
    <property type="match status" value="1"/>
</dbReference>
<feature type="compositionally biased region" description="Polar residues" evidence="1">
    <location>
        <begin position="235"/>
        <end position="245"/>
    </location>
</feature>
<feature type="region of interest" description="Disordered" evidence="1">
    <location>
        <begin position="216"/>
        <end position="296"/>
    </location>
</feature>
<dbReference type="InterPro" id="IPR044081">
    <property type="entry name" value="DUF5776"/>
</dbReference>
<dbReference type="KEGG" id="lbn:LBUCD034_1395"/>
<evidence type="ECO:0000313" key="5">
    <source>
        <dbReference type="Proteomes" id="UP000007332"/>
    </source>
</evidence>
<proteinExistence type="predicted"/>
<evidence type="ECO:0000313" key="4">
    <source>
        <dbReference type="EMBL" id="AFS00430.1"/>
    </source>
</evidence>
<dbReference type="STRING" id="1071400.LBUCD034_1395"/>
<keyword evidence="5" id="KW-1185">Reference proteome</keyword>
<gene>
    <name evidence="4" type="ORF">LBUCD034_1395</name>
</gene>
<reference evidence="4 5" key="1">
    <citation type="journal article" date="2012" name="J. Biotechnol.">
        <title>Insights into the completely annotated genome of Lactobacillus buchneri CD034, a strain isolated from stable grass silage.</title>
        <authorList>
            <person name="Heinl S."/>
            <person name="Wibberg D."/>
            <person name="Eikmeyer F."/>
            <person name="Szczepanowski R."/>
            <person name="Blom J."/>
            <person name="Linke B."/>
            <person name="Goesmann A."/>
            <person name="Grabherr R."/>
            <person name="Schwab H."/>
            <person name="Puhler A."/>
            <person name="Schluter A."/>
        </authorList>
    </citation>
    <scope>NUCLEOTIDE SEQUENCE [LARGE SCALE GENOMIC DNA]</scope>
    <source>
        <strain evidence="4 5">CD034</strain>
    </source>
</reference>
<dbReference type="eggNOG" id="ENOG5030B1C">
    <property type="taxonomic scope" value="Bacteria"/>
</dbReference>
<dbReference type="AlphaFoldDB" id="J9W657"/>
<accession>J9W657</accession>